<keyword evidence="2" id="KW-1185">Reference proteome</keyword>
<evidence type="ECO:0000313" key="1">
    <source>
        <dbReference type="EMBL" id="QSL64490.1"/>
    </source>
</evidence>
<dbReference type="Pfam" id="PF20180">
    <property type="entry name" value="UQCC2_CBP6"/>
    <property type="match status" value="1"/>
</dbReference>
<dbReference type="AlphaFoldDB" id="A0A899FKC2"/>
<dbReference type="EMBL" id="CP054533">
    <property type="protein sequence ID" value="QSL64490.1"/>
    <property type="molecule type" value="Genomic_DNA"/>
</dbReference>
<gene>
    <name evidence="1" type="ORF">MERGE_001791</name>
</gene>
<protein>
    <submittedName>
        <fullName evidence="1">Uncharacterized protein</fullName>
    </submittedName>
</protein>
<accession>A0A899FKC2</accession>
<name>A0A899FKC2_9ASCO</name>
<evidence type="ECO:0000313" key="2">
    <source>
        <dbReference type="Proteomes" id="UP000663699"/>
    </source>
</evidence>
<organism evidence="1 2">
    <name type="scientific">Pneumocystis wakefieldiae</name>
    <dbReference type="NCBI Taxonomy" id="38082"/>
    <lineage>
        <taxon>Eukaryota</taxon>
        <taxon>Fungi</taxon>
        <taxon>Dikarya</taxon>
        <taxon>Ascomycota</taxon>
        <taxon>Taphrinomycotina</taxon>
        <taxon>Pneumocystomycetes</taxon>
        <taxon>Pneumocystaceae</taxon>
        <taxon>Pneumocystis</taxon>
    </lineage>
</organism>
<proteinExistence type="predicted"/>
<dbReference type="OrthoDB" id="2107880at2759"/>
<reference evidence="1" key="1">
    <citation type="submission" date="2020-06" db="EMBL/GenBank/DDBJ databases">
        <title>Genomes of multiple members of Pneumocystis genus reveal paths to human pathogen Pneumocystis jirovecii.</title>
        <authorList>
            <person name="Cisse O.H."/>
            <person name="Ma L."/>
            <person name="Dekker J."/>
            <person name="Khil P."/>
            <person name="Jo J."/>
            <person name="Brenchley J."/>
            <person name="Blair R."/>
            <person name="Pahar B."/>
            <person name="Chabe M."/>
            <person name="Van Rompay K.A."/>
            <person name="Keesler R."/>
            <person name="Sukura A."/>
            <person name="Hirsch V."/>
            <person name="Kutty G."/>
            <person name="Liu Y."/>
            <person name="Peng L."/>
            <person name="Chen J."/>
            <person name="Song J."/>
            <person name="Weissenbacher-Lang C."/>
            <person name="Xu J."/>
            <person name="Upham N.S."/>
            <person name="Stajich J.E."/>
            <person name="Cuomo C.A."/>
            <person name="Cushion M.T."/>
            <person name="Kovacs J.A."/>
        </authorList>
    </citation>
    <scope>NUCLEOTIDE SEQUENCE</scope>
    <source>
        <strain evidence="1">2A</strain>
    </source>
</reference>
<dbReference type="Proteomes" id="UP000663699">
    <property type="component" value="Chromosome 2"/>
</dbReference>
<sequence length="80" mass="9450">MQKPTYREILKLIKKIPDDILRPHANLKIILRQRAYDYFKHNGKDKSIESSNSGQNVDECHSQYLALQYLTGNKYKLKVE</sequence>